<dbReference type="OrthoDB" id="1708389at2759"/>
<dbReference type="PANTHER" id="PTHR37402">
    <property type="entry name" value="GRAM DOMAIN-CONTAINING PROTEIN 4"/>
    <property type="match status" value="1"/>
</dbReference>
<dbReference type="InterPro" id="IPR037847">
    <property type="entry name" value="GRAMDC4"/>
</dbReference>
<evidence type="ECO:0000256" key="2">
    <source>
        <dbReference type="SAM" id="Phobius"/>
    </source>
</evidence>
<keyword evidence="4" id="KW-1185">Reference proteome</keyword>
<dbReference type="InParanoid" id="A0A2K1QN39"/>
<evidence type="ECO:0000313" key="3">
    <source>
        <dbReference type="EMBL" id="PNS16548.1"/>
    </source>
</evidence>
<dbReference type="AlphaFoldDB" id="A0A2K1QN39"/>
<comment type="caution">
    <text evidence="3">The sequence shown here is derived from an EMBL/GenBank/DDBJ whole genome shotgun (WGS) entry which is preliminary data.</text>
</comment>
<organism evidence="3 4">
    <name type="scientific">Sphaceloma murrayae</name>
    <dbReference type="NCBI Taxonomy" id="2082308"/>
    <lineage>
        <taxon>Eukaryota</taxon>
        <taxon>Fungi</taxon>
        <taxon>Dikarya</taxon>
        <taxon>Ascomycota</taxon>
        <taxon>Pezizomycotina</taxon>
        <taxon>Dothideomycetes</taxon>
        <taxon>Dothideomycetidae</taxon>
        <taxon>Myriangiales</taxon>
        <taxon>Elsinoaceae</taxon>
        <taxon>Sphaceloma</taxon>
    </lineage>
</organism>
<dbReference type="Proteomes" id="UP000243797">
    <property type="component" value="Unassembled WGS sequence"/>
</dbReference>
<feature type="transmembrane region" description="Helical" evidence="2">
    <location>
        <begin position="404"/>
        <end position="421"/>
    </location>
</feature>
<dbReference type="STRING" id="2082308.A0A2K1QN39"/>
<keyword evidence="2" id="KW-1133">Transmembrane helix</keyword>
<accession>A0A2K1QN39</accession>
<dbReference type="PANTHER" id="PTHR37402:SF1">
    <property type="entry name" value="GRAM DOMAIN-CONTAINING PROTEIN 4"/>
    <property type="match status" value="1"/>
</dbReference>
<feature type="transmembrane region" description="Helical" evidence="2">
    <location>
        <begin position="300"/>
        <end position="325"/>
    </location>
</feature>
<feature type="region of interest" description="Disordered" evidence="1">
    <location>
        <begin position="153"/>
        <end position="172"/>
    </location>
</feature>
<keyword evidence="2" id="KW-0812">Transmembrane</keyword>
<evidence type="ECO:0000313" key="4">
    <source>
        <dbReference type="Proteomes" id="UP000243797"/>
    </source>
</evidence>
<proteinExistence type="predicted"/>
<gene>
    <name evidence="3" type="ORF">CAC42_282</name>
</gene>
<sequence length="744" mass="84583">MHPENHHCDFYDDTKVNDNFYDAPERAGLPGSSRQKLLDYGSEAKQKSKHIWKALKHTRPSVVDANSVDSPVDLDDDPAFDPALLVGRQKSSAGGTTDRLLGTAWATGKAILSPKHAAKKKAVSKVAIEERPYLSQQADAEYLAAHDDLQHTRASTAATSDEDEDKLGPKRNRIDELGENRDARKVAWTTTRHVHRVAVVANQSPPRPDPDAFYTTDDHSGKRKFEWLAYLHSQFRYVAKKLAIESMGEIDVHPQQPFSKEVCIKYLERILIATAPWQAWVLSLRAMYRWEDPRKSARWAAIWFLIWYSDHVMTFILSYMAFIVLENRFRSKRAESLQESYSRSGTSDHTAQRLNELIHRHGPGEWFDPLVQDAGPVAQMQLSDLADFLEILANFYDWKNPSRTWGTLFWYACAILTGILTPTGYSWKIMTMFALLAFFLSRPIASRHPQYRHVVNALKWIFWDIPTDAEWSFVYLRRKAQEMREGAIHLNVQKHFDHADSDHLEEHQHITTEEIAPGSSSDSFTSASSILPAPSPLEALSAHRPLQSLPARHKGLSCLLCILPSGLSLRYNSSLRIGQDTIWYVPWADVREIRKADASTLAKVTSSEGIELVVSGPNGNGTNNNDDDDHHHHHHHDSHPQRRHDTVDAHLMNEPNLRVLKLEGLRSRDRAFNLILGFSGLRFQVVPPLSASPSLSSGRGPHKGLRAHLRTAVQGTDQHIKEPEQEYDAYQAFRKEGFWEGWFV</sequence>
<reference evidence="3 4" key="1">
    <citation type="submission" date="2017-06" db="EMBL/GenBank/DDBJ databases">
        <title>Draft genome sequence of a variant of Elsinoe murrayae.</title>
        <authorList>
            <person name="Cheng Q."/>
        </authorList>
    </citation>
    <scope>NUCLEOTIDE SEQUENCE [LARGE SCALE GENOMIC DNA]</scope>
    <source>
        <strain evidence="3 4">CQ-2017a</strain>
    </source>
</reference>
<protein>
    <submittedName>
        <fullName evidence="3">Uncharacterized protein</fullName>
    </submittedName>
</protein>
<feature type="region of interest" description="Disordered" evidence="1">
    <location>
        <begin position="614"/>
        <end position="644"/>
    </location>
</feature>
<name>A0A2K1QN39_9PEZI</name>
<dbReference type="GO" id="GO:0006915">
    <property type="term" value="P:apoptotic process"/>
    <property type="evidence" value="ECO:0007669"/>
    <property type="project" value="InterPro"/>
</dbReference>
<evidence type="ECO:0000256" key="1">
    <source>
        <dbReference type="SAM" id="MobiDB-lite"/>
    </source>
</evidence>
<keyword evidence="2" id="KW-0472">Membrane</keyword>
<dbReference type="EMBL" id="NKHZ01000057">
    <property type="protein sequence ID" value="PNS16548.1"/>
    <property type="molecule type" value="Genomic_DNA"/>
</dbReference>